<dbReference type="SUPFAM" id="SSF46785">
    <property type="entry name" value="Winged helix' DNA-binding domain"/>
    <property type="match status" value="1"/>
</dbReference>
<proteinExistence type="inferred from homology"/>
<dbReference type="InterPro" id="IPR000847">
    <property type="entry name" value="LysR_HTH_N"/>
</dbReference>
<dbReference type="EMBL" id="FXTT01000006">
    <property type="protein sequence ID" value="SMP35607.1"/>
    <property type="molecule type" value="Genomic_DNA"/>
</dbReference>
<evidence type="ECO:0000313" key="3">
    <source>
        <dbReference type="EMBL" id="SMP35607.1"/>
    </source>
</evidence>
<sequence>MKQICIFKIHSNIRLAWIFTKARKSGEAEDCETEIKVSKMKQTLSWDDLRLFLSVARAGGLAGAASATGISPATLSRRVAALERALGARLVERGARGYELTESGHELVRQAQDMEQAAQLIGRWSQGKSAIRRVRISAGDWTMRLLIDHIDEFWGPDASWCPEFLSDMRDRDIARRQIDIGIRNRRPVQEWLAGQKVGTVQFAVFKSKRDLSSGQHVWVELVEDDANTPTGLWLRERGHEGPTVTVNKANLALSLVRQGKARMVLPIFAGAAFPDLVQIGDPIEELQTERWIVTHHEERHEPAVRAASRGILKLLRSNPILKP</sequence>
<comment type="caution">
    <text evidence="3">The sequence shown here is derived from an EMBL/GenBank/DDBJ whole genome shotgun (WGS) entry which is preliminary data.</text>
</comment>
<evidence type="ECO:0000256" key="1">
    <source>
        <dbReference type="ARBA" id="ARBA00009437"/>
    </source>
</evidence>
<dbReference type="Pfam" id="PF00126">
    <property type="entry name" value="HTH_1"/>
    <property type="match status" value="1"/>
</dbReference>
<gene>
    <name evidence="3" type="ORF">SAMN06265374_4058</name>
</gene>
<evidence type="ECO:0000259" key="2">
    <source>
        <dbReference type="PROSITE" id="PS50931"/>
    </source>
</evidence>
<dbReference type="SUPFAM" id="SSF53850">
    <property type="entry name" value="Periplasmic binding protein-like II"/>
    <property type="match status" value="1"/>
</dbReference>
<organism evidence="3 4">
    <name type="scientific">Roseibium denhamense</name>
    <dbReference type="NCBI Taxonomy" id="76305"/>
    <lineage>
        <taxon>Bacteria</taxon>
        <taxon>Pseudomonadati</taxon>
        <taxon>Pseudomonadota</taxon>
        <taxon>Alphaproteobacteria</taxon>
        <taxon>Hyphomicrobiales</taxon>
        <taxon>Stappiaceae</taxon>
        <taxon>Roseibium</taxon>
    </lineage>
</organism>
<dbReference type="Gene3D" id="1.10.10.10">
    <property type="entry name" value="Winged helix-like DNA-binding domain superfamily/Winged helix DNA-binding domain"/>
    <property type="match status" value="1"/>
</dbReference>
<comment type="similarity">
    <text evidence="1">Belongs to the LysR transcriptional regulatory family.</text>
</comment>
<keyword evidence="4" id="KW-1185">Reference proteome</keyword>
<dbReference type="PROSITE" id="PS50931">
    <property type="entry name" value="HTH_LYSR"/>
    <property type="match status" value="1"/>
</dbReference>
<dbReference type="InterPro" id="IPR036388">
    <property type="entry name" value="WH-like_DNA-bd_sf"/>
</dbReference>
<reference evidence="3 4" key="1">
    <citation type="submission" date="2017-05" db="EMBL/GenBank/DDBJ databases">
        <authorList>
            <person name="Varghese N."/>
            <person name="Submissions S."/>
        </authorList>
    </citation>
    <scope>NUCLEOTIDE SEQUENCE [LARGE SCALE GENOMIC DNA]</scope>
    <source>
        <strain evidence="3 4">DSM 15949</strain>
    </source>
</reference>
<dbReference type="InterPro" id="IPR058163">
    <property type="entry name" value="LysR-type_TF_proteobact-type"/>
</dbReference>
<evidence type="ECO:0000313" key="4">
    <source>
        <dbReference type="Proteomes" id="UP001157914"/>
    </source>
</evidence>
<dbReference type="PANTHER" id="PTHR30537:SF3">
    <property type="entry name" value="TRANSCRIPTIONAL REGULATORY PROTEIN"/>
    <property type="match status" value="1"/>
</dbReference>
<dbReference type="InterPro" id="IPR036390">
    <property type="entry name" value="WH_DNA-bd_sf"/>
</dbReference>
<dbReference type="PANTHER" id="PTHR30537">
    <property type="entry name" value="HTH-TYPE TRANSCRIPTIONAL REGULATOR"/>
    <property type="match status" value="1"/>
</dbReference>
<dbReference type="Proteomes" id="UP001157914">
    <property type="component" value="Unassembled WGS sequence"/>
</dbReference>
<name>A0ABY1PML0_9HYPH</name>
<feature type="domain" description="HTH lysR-type" evidence="2">
    <location>
        <begin position="44"/>
        <end position="101"/>
    </location>
</feature>
<protein>
    <submittedName>
        <fullName evidence="3">Transcriptional regulator, LysR family</fullName>
    </submittedName>
</protein>
<accession>A0ABY1PML0</accession>